<dbReference type="EMBL" id="GL983803">
    <property type="protein sequence ID" value="EGR32027.1"/>
    <property type="molecule type" value="Genomic_DNA"/>
</dbReference>
<sequence>MYFLFFIYKINKLQNFFYLIKIQNNFQKQYLYVPIISSFIIANSQYVLYIFLQQKKIVNQYKNEWSYLQDLQLKNKTNIFKINNSQNSTLKIDTGKILQIQYNSINKLYIKIKNQIKDQEYNNNYIRKQNQNIIVFLKKKKKKKLMQDYHNKRQQQNEIQNKNCLSFNHNLIEQKRENQIKEKEYDKILFEQNQKKAQLEEEKMRNIQKQEKEFVKNELLLKNQTQEDIKKMQQISMNERNKLLGQQEYQKIVQQDEKRKQFLDNLKQKCSLRYQNPVQNVFEELYKQNIENRQNFERKFVDEPQQQKLKKQQEMLENQFYQNQKAKKDINDTLKLQIAIKQDIQHQQEQEKHNYQQFLNQKDQEGLEHDNQIKKYQYDQKKEYTINLLNQVYIKYYYYFNKYILIQKFKKRCSKNTKEIMII</sequence>
<keyword evidence="1" id="KW-0472">Membrane</keyword>
<dbReference type="InParanoid" id="G0QRZ7"/>
<keyword evidence="1" id="KW-0812">Transmembrane</keyword>
<proteinExistence type="predicted"/>
<name>G0QRZ7_ICHMU</name>
<evidence type="ECO:0000313" key="3">
    <source>
        <dbReference type="Proteomes" id="UP000008983"/>
    </source>
</evidence>
<dbReference type="GeneID" id="14908180"/>
<dbReference type="OrthoDB" id="10631833at2759"/>
<dbReference type="Proteomes" id="UP000008983">
    <property type="component" value="Unassembled WGS sequence"/>
</dbReference>
<evidence type="ECO:0008006" key="4">
    <source>
        <dbReference type="Google" id="ProtNLM"/>
    </source>
</evidence>
<keyword evidence="3" id="KW-1185">Reference proteome</keyword>
<reference evidence="2 3" key="1">
    <citation type="submission" date="2011-07" db="EMBL/GenBank/DDBJ databases">
        <authorList>
            <person name="Coyne R."/>
            <person name="Brami D."/>
            <person name="Johnson J."/>
            <person name="Hostetler J."/>
            <person name="Hannick L."/>
            <person name="Clark T."/>
            <person name="Cassidy-Hanley D."/>
            <person name="Inman J."/>
        </authorList>
    </citation>
    <scope>NUCLEOTIDE SEQUENCE [LARGE SCALE GENOMIC DNA]</scope>
    <source>
        <strain evidence="2 3">G5</strain>
    </source>
</reference>
<accession>G0QRZ7</accession>
<evidence type="ECO:0000313" key="2">
    <source>
        <dbReference type="EMBL" id="EGR32027.1"/>
    </source>
</evidence>
<protein>
    <recommendedName>
        <fullName evidence="4">Transmembrane protein</fullName>
    </recommendedName>
</protein>
<evidence type="ECO:0000256" key="1">
    <source>
        <dbReference type="SAM" id="Phobius"/>
    </source>
</evidence>
<keyword evidence="1" id="KW-1133">Transmembrane helix</keyword>
<dbReference type="OMA" id="CTVYESI"/>
<dbReference type="eggNOG" id="ENOG502R2Q5">
    <property type="taxonomic scope" value="Eukaryota"/>
</dbReference>
<dbReference type="RefSeq" id="XP_004035513.1">
    <property type="nucleotide sequence ID" value="XM_004035465.1"/>
</dbReference>
<feature type="transmembrane region" description="Helical" evidence="1">
    <location>
        <begin position="30"/>
        <end position="52"/>
    </location>
</feature>
<dbReference type="AlphaFoldDB" id="G0QRZ7"/>
<organism evidence="2 3">
    <name type="scientific">Ichthyophthirius multifiliis</name>
    <name type="common">White spot disease agent</name>
    <name type="synonym">Ich</name>
    <dbReference type="NCBI Taxonomy" id="5932"/>
    <lineage>
        <taxon>Eukaryota</taxon>
        <taxon>Sar</taxon>
        <taxon>Alveolata</taxon>
        <taxon>Ciliophora</taxon>
        <taxon>Intramacronucleata</taxon>
        <taxon>Oligohymenophorea</taxon>
        <taxon>Hymenostomatida</taxon>
        <taxon>Ophryoglenina</taxon>
        <taxon>Ichthyophthirius</taxon>
    </lineage>
</organism>
<gene>
    <name evidence="2" type="ORF">IMG5_098630</name>
</gene>